<name>A0A6A6HA44_VIRVR</name>
<feature type="transmembrane region" description="Helical" evidence="1">
    <location>
        <begin position="31"/>
        <end position="51"/>
    </location>
</feature>
<dbReference type="AlphaFoldDB" id="A0A6A6HA44"/>
<evidence type="ECO:0000313" key="2">
    <source>
        <dbReference type="EMBL" id="KAF2235006.1"/>
    </source>
</evidence>
<proteinExistence type="predicted"/>
<dbReference type="Proteomes" id="UP000800092">
    <property type="component" value="Unassembled WGS sequence"/>
</dbReference>
<dbReference type="OrthoDB" id="199599at2759"/>
<protein>
    <submittedName>
        <fullName evidence="2">Uncharacterized protein</fullName>
    </submittedName>
</protein>
<gene>
    <name evidence="2" type="ORF">EV356DRAFT_500928</name>
</gene>
<dbReference type="InterPro" id="IPR052053">
    <property type="entry name" value="IM_YidH-like"/>
</dbReference>
<evidence type="ECO:0000256" key="1">
    <source>
        <dbReference type="SAM" id="Phobius"/>
    </source>
</evidence>
<keyword evidence="1" id="KW-0472">Membrane</keyword>
<evidence type="ECO:0000313" key="3">
    <source>
        <dbReference type="Proteomes" id="UP000800092"/>
    </source>
</evidence>
<keyword evidence="3" id="KW-1185">Reference proteome</keyword>
<sequence>MLGIIVAQLFRLQHSLDPSRTFGYFVLGKPLAAILECVAMITALIGAHRFWRQQTAMRRGTCWAGGWEIVALGVGAAVVRLLSDYVPRYSRPFIHVVAC</sequence>
<dbReference type="PANTHER" id="PTHR34187:SF1">
    <property type="entry name" value="DUF202 DOMAIN-CONTAINING PROTEIN"/>
    <property type="match status" value="1"/>
</dbReference>
<reference evidence="2" key="1">
    <citation type="journal article" date="2020" name="Stud. Mycol.">
        <title>101 Dothideomycetes genomes: a test case for predicting lifestyles and emergence of pathogens.</title>
        <authorList>
            <person name="Haridas S."/>
            <person name="Albert R."/>
            <person name="Binder M."/>
            <person name="Bloem J."/>
            <person name="Labutti K."/>
            <person name="Salamov A."/>
            <person name="Andreopoulos B."/>
            <person name="Baker S."/>
            <person name="Barry K."/>
            <person name="Bills G."/>
            <person name="Bluhm B."/>
            <person name="Cannon C."/>
            <person name="Castanera R."/>
            <person name="Culley D."/>
            <person name="Daum C."/>
            <person name="Ezra D."/>
            <person name="Gonzalez J."/>
            <person name="Henrissat B."/>
            <person name="Kuo A."/>
            <person name="Liang C."/>
            <person name="Lipzen A."/>
            <person name="Lutzoni F."/>
            <person name="Magnuson J."/>
            <person name="Mondo S."/>
            <person name="Nolan M."/>
            <person name="Ohm R."/>
            <person name="Pangilinan J."/>
            <person name="Park H.-J."/>
            <person name="Ramirez L."/>
            <person name="Alfaro M."/>
            <person name="Sun H."/>
            <person name="Tritt A."/>
            <person name="Yoshinaga Y."/>
            <person name="Zwiers L.-H."/>
            <person name="Turgeon B."/>
            <person name="Goodwin S."/>
            <person name="Spatafora J."/>
            <person name="Crous P."/>
            <person name="Grigoriev I."/>
        </authorList>
    </citation>
    <scope>NUCLEOTIDE SEQUENCE</scope>
    <source>
        <strain evidence="2">Tuck. ex Michener</strain>
    </source>
</reference>
<dbReference type="EMBL" id="ML991794">
    <property type="protein sequence ID" value="KAF2235006.1"/>
    <property type="molecule type" value="Genomic_DNA"/>
</dbReference>
<keyword evidence="1" id="KW-0812">Transmembrane</keyword>
<keyword evidence="1" id="KW-1133">Transmembrane helix</keyword>
<dbReference type="PANTHER" id="PTHR34187">
    <property type="entry name" value="FGR18P"/>
    <property type="match status" value="1"/>
</dbReference>
<feature type="transmembrane region" description="Helical" evidence="1">
    <location>
        <begin position="63"/>
        <end position="83"/>
    </location>
</feature>
<organism evidence="2 3">
    <name type="scientific">Viridothelium virens</name>
    <name type="common">Speckled blister lichen</name>
    <name type="synonym">Trypethelium virens</name>
    <dbReference type="NCBI Taxonomy" id="1048519"/>
    <lineage>
        <taxon>Eukaryota</taxon>
        <taxon>Fungi</taxon>
        <taxon>Dikarya</taxon>
        <taxon>Ascomycota</taxon>
        <taxon>Pezizomycotina</taxon>
        <taxon>Dothideomycetes</taxon>
        <taxon>Dothideomycetes incertae sedis</taxon>
        <taxon>Trypetheliales</taxon>
        <taxon>Trypetheliaceae</taxon>
        <taxon>Viridothelium</taxon>
    </lineage>
</organism>
<accession>A0A6A6HA44</accession>